<sequence>MLSKMALGGIWAYQQYLSPRKGYRCAYSVVHGGSGCSGYIKHAIRDLGLWRALPAIRERFRDCRTAHIAIKADCVCNQAPLDEDERAELERRRRDDRWYNKCDCCSAGACECGSAPLGCFGRAGASKSAASKGCDINPCDGDIGFGGCDCASCDCGGCSCG</sequence>
<accession>A0A1I6GJ96</accession>
<evidence type="ECO:0000313" key="2">
    <source>
        <dbReference type="Proteomes" id="UP000199658"/>
    </source>
</evidence>
<protein>
    <submittedName>
        <fullName evidence="1">Haemolytic domain-containing protein</fullName>
    </submittedName>
</protein>
<gene>
    <name evidence="1" type="ORF">SAMN04488002_1564</name>
</gene>
<reference evidence="2" key="1">
    <citation type="submission" date="2016-10" db="EMBL/GenBank/DDBJ databases">
        <authorList>
            <person name="Varghese N."/>
            <person name="Submissions S."/>
        </authorList>
    </citation>
    <scope>NUCLEOTIDE SEQUENCE [LARGE SCALE GENOMIC DNA]</scope>
    <source>
        <strain evidence="2">DSM 26921</strain>
    </source>
</reference>
<dbReference type="STRING" id="670154.SAMN04488002_1564"/>
<dbReference type="Proteomes" id="UP000199658">
    <property type="component" value="Unassembled WGS sequence"/>
</dbReference>
<dbReference type="Pfam" id="PF01809">
    <property type="entry name" value="YidD"/>
    <property type="match status" value="1"/>
</dbReference>
<dbReference type="NCBIfam" id="TIGR00278">
    <property type="entry name" value="membrane protein insertion efficiency factor YidD"/>
    <property type="match status" value="1"/>
</dbReference>
<organism evidence="1 2">
    <name type="scientific">Litoreibacter janthinus</name>
    <dbReference type="NCBI Taxonomy" id="670154"/>
    <lineage>
        <taxon>Bacteria</taxon>
        <taxon>Pseudomonadati</taxon>
        <taxon>Pseudomonadota</taxon>
        <taxon>Alphaproteobacteria</taxon>
        <taxon>Rhodobacterales</taxon>
        <taxon>Roseobacteraceae</taxon>
        <taxon>Litoreibacter</taxon>
    </lineage>
</organism>
<dbReference type="EMBL" id="FOYO01000001">
    <property type="protein sequence ID" value="SFR42248.1"/>
    <property type="molecule type" value="Genomic_DNA"/>
</dbReference>
<dbReference type="AlphaFoldDB" id="A0A1I6GJ96"/>
<dbReference type="RefSeq" id="WP_090214711.1">
    <property type="nucleotide sequence ID" value="NZ_FOYO01000001.1"/>
</dbReference>
<name>A0A1I6GJ96_9RHOB</name>
<proteinExistence type="predicted"/>
<dbReference type="SMART" id="SM01234">
    <property type="entry name" value="Haemolytic"/>
    <property type="match status" value="1"/>
</dbReference>
<evidence type="ECO:0000313" key="1">
    <source>
        <dbReference type="EMBL" id="SFR42248.1"/>
    </source>
</evidence>
<dbReference type="InterPro" id="IPR002696">
    <property type="entry name" value="Membr_insert_effic_factor_YidD"/>
</dbReference>
<dbReference type="OrthoDB" id="6629784at2"/>
<keyword evidence="2" id="KW-1185">Reference proteome</keyword>